<evidence type="ECO:0000313" key="14">
    <source>
        <dbReference type="Proteomes" id="UP000267464"/>
    </source>
</evidence>
<evidence type="ECO:0000256" key="1">
    <source>
        <dbReference type="ARBA" id="ARBA00000448"/>
    </source>
</evidence>
<dbReference type="PRINTS" id="PR00131">
    <property type="entry name" value="GLHYDRLASE1"/>
</dbReference>
<evidence type="ECO:0000256" key="3">
    <source>
        <dbReference type="ARBA" id="ARBA00012744"/>
    </source>
</evidence>
<keyword evidence="4 12" id="KW-0378">Hydrolase</keyword>
<organism evidence="13 14">
    <name type="scientific">Piscinibacter terrae</name>
    <dbReference type="NCBI Taxonomy" id="2496871"/>
    <lineage>
        <taxon>Bacteria</taxon>
        <taxon>Pseudomonadati</taxon>
        <taxon>Pseudomonadota</taxon>
        <taxon>Betaproteobacteria</taxon>
        <taxon>Burkholderiales</taxon>
        <taxon>Sphaerotilaceae</taxon>
        <taxon>Piscinibacter</taxon>
    </lineage>
</organism>
<feature type="binding site" evidence="10">
    <location>
        <position position="168"/>
    </location>
    <ligand>
        <name>substrate</name>
    </ligand>
</feature>
<dbReference type="InterPro" id="IPR017853">
    <property type="entry name" value="GH"/>
</dbReference>
<feature type="binding site" evidence="10">
    <location>
        <position position="23"/>
    </location>
    <ligand>
        <name>substrate</name>
    </ligand>
</feature>
<keyword evidence="5" id="KW-0136">Cellulose degradation</keyword>
<dbReference type="NCBIfam" id="TIGR03356">
    <property type="entry name" value="BGL"/>
    <property type="match status" value="1"/>
</dbReference>
<dbReference type="GO" id="GO:0005829">
    <property type="term" value="C:cytosol"/>
    <property type="evidence" value="ECO:0007669"/>
    <property type="project" value="TreeGrafter"/>
</dbReference>
<dbReference type="FunFam" id="3.20.20.80:FF:000004">
    <property type="entry name" value="Beta-glucosidase 6-phospho-beta-glucosidase"/>
    <property type="match status" value="1"/>
</dbReference>
<accession>A0A3N7K0G9</accession>
<feature type="binding site" evidence="10">
    <location>
        <begin position="425"/>
        <end position="426"/>
    </location>
    <ligand>
        <name>substrate</name>
    </ligand>
</feature>
<evidence type="ECO:0000256" key="6">
    <source>
        <dbReference type="ARBA" id="ARBA00023277"/>
    </source>
</evidence>
<evidence type="ECO:0000256" key="7">
    <source>
        <dbReference type="ARBA" id="ARBA00023295"/>
    </source>
</evidence>
<feature type="binding site" evidence="10">
    <location>
        <position position="299"/>
    </location>
    <ligand>
        <name>substrate</name>
    </ligand>
</feature>
<evidence type="ECO:0000313" key="13">
    <source>
        <dbReference type="EMBL" id="RQP26509.1"/>
    </source>
</evidence>
<feature type="binding site" evidence="10">
    <location>
        <position position="124"/>
    </location>
    <ligand>
        <name>substrate</name>
    </ligand>
</feature>
<dbReference type="Proteomes" id="UP000267464">
    <property type="component" value="Unassembled WGS sequence"/>
</dbReference>
<dbReference type="InterPro" id="IPR001360">
    <property type="entry name" value="Glyco_hydro_1"/>
</dbReference>
<dbReference type="GO" id="GO:0030245">
    <property type="term" value="P:cellulose catabolic process"/>
    <property type="evidence" value="ECO:0007669"/>
    <property type="project" value="UniProtKB-KW"/>
</dbReference>
<feature type="active site" description="Proton donor" evidence="9">
    <location>
        <position position="169"/>
    </location>
</feature>
<evidence type="ECO:0000256" key="2">
    <source>
        <dbReference type="ARBA" id="ARBA00010838"/>
    </source>
</evidence>
<dbReference type="Pfam" id="PF00232">
    <property type="entry name" value="Glyco_hydro_1"/>
    <property type="match status" value="1"/>
</dbReference>
<dbReference type="InterPro" id="IPR033132">
    <property type="entry name" value="GH_1_N_CS"/>
</dbReference>
<sequence length="466" mass="52354">MKSHPPIQFPSQFLWGAATSAYQIEGAHDVDGRAPSIWDSFAKTPGRVVNGDNGDIACDSYRRVEEDVALLKQMGARAYRFSIAWPRVMPHGRGEVNPLGIAYYKRLVSLLRDAGIAPMATLYHWDLPQALHDEGGWMNRRTAQDFAAFAAVMFDALGESVPFWFTVNEPWCASFLSHAIGEHAPGEKDLNRAVTVAHHLLLGHGLAMTEFRKRKLGGQIGMAPNVDWREPYSQDPEDIAACERGLDWFNRWFIDPIYHGRYPAAMAARYAELGIRAPIEDGDMATISQHPDMLGINYYTGSFAKAPANPLPLRPGDSPQRQMDALRNLDTVNVPGFAKTHIDWPIFPEGFTKVLTWLRDEYGNPPVFITENGACDNTQVGHDGQVHDALRVEYMHRHVIALHRAIRSGCDIRGYMAWSLLDNFEWAYGYGKRFGLIHVDFGTQQRTPKDSFHWYSQLIANNGCAA</sequence>
<dbReference type="InterPro" id="IPR017736">
    <property type="entry name" value="Glyco_hydro_1_beta-glucosidase"/>
</dbReference>
<comment type="caution">
    <text evidence="13">The sequence shown here is derived from an EMBL/GenBank/DDBJ whole genome shotgun (WGS) entry which is preliminary data.</text>
</comment>
<dbReference type="SUPFAM" id="SSF51445">
    <property type="entry name" value="(Trans)glycosidases"/>
    <property type="match status" value="1"/>
</dbReference>
<evidence type="ECO:0000256" key="11">
    <source>
        <dbReference type="PROSITE-ProRule" id="PRU10055"/>
    </source>
</evidence>
<dbReference type="EC" id="3.2.1.21" evidence="3 12"/>
<dbReference type="PROSITE" id="PS00653">
    <property type="entry name" value="GLYCOSYL_HYDROL_F1_2"/>
    <property type="match status" value="1"/>
</dbReference>
<dbReference type="OrthoDB" id="9765195at2"/>
<comment type="similarity">
    <text evidence="2 12">Belongs to the glycosyl hydrolase 1 family.</text>
</comment>
<evidence type="ECO:0000256" key="10">
    <source>
        <dbReference type="PIRSR" id="PIRSR617736-2"/>
    </source>
</evidence>
<dbReference type="PANTHER" id="PTHR10353:SF36">
    <property type="entry name" value="LP05116P"/>
    <property type="match status" value="1"/>
</dbReference>
<feature type="active site" description="Nucleophile" evidence="9 11">
    <location>
        <position position="371"/>
    </location>
</feature>
<dbReference type="GO" id="GO:0008422">
    <property type="term" value="F:beta-glucosidase activity"/>
    <property type="evidence" value="ECO:0007669"/>
    <property type="project" value="UniProtKB-EC"/>
</dbReference>
<evidence type="ECO:0000256" key="8">
    <source>
        <dbReference type="ARBA" id="ARBA00023326"/>
    </source>
</evidence>
<reference evidence="13 14" key="1">
    <citation type="submission" date="2018-08" db="EMBL/GenBank/DDBJ databases">
        <authorList>
            <person name="Khan S.A."/>
            <person name="Jeon C.O."/>
            <person name="Chun B.H."/>
            <person name="Jeong S.E."/>
        </authorList>
    </citation>
    <scope>NUCLEOTIDE SEQUENCE [LARGE SCALE GENOMIC DNA]</scope>
    <source>
        <strain evidence="13 14">S-16</strain>
    </source>
</reference>
<evidence type="ECO:0000256" key="9">
    <source>
        <dbReference type="PIRSR" id="PIRSR617736-1"/>
    </source>
</evidence>
<keyword evidence="14" id="KW-1185">Reference proteome</keyword>
<evidence type="ECO:0000256" key="5">
    <source>
        <dbReference type="ARBA" id="ARBA00023001"/>
    </source>
</evidence>
<dbReference type="AlphaFoldDB" id="A0A3N7K0G9"/>
<evidence type="ECO:0000256" key="12">
    <source>
        <dbReference type="RuleBase" id="RU361175"/>
    </source>
</evidence>
<proteinExistence type="inferred from homology"/>
<dbReference type="PROSITE" id="PS00572">
    <property type="entry name" value="GLYCOSYL_HYDROL_F1_1"/>
    <property type="match status" value="1"/>
</dbReference>
<feature type="binding site" evidence="10">
    <location>
        <position position="418"/>
    </location>
    <ligand>
        <name>substrate</name>
    </ligand>
</feature>
<keyword evidence="6" id="KW-0119">Carbohydrate metabolism</keyword>
<keyword evidence="8" id="KW-0624">Polysaccharide degradation</keyword>
<name>A0A3N7K0G9_9BURK</name>
<reference evidence="13 14" key="2">
    <citation type="submission" date="2018-12" db="EMBL/GenBank/DDBJ databases">
        <title>Rhizobacter gummiphilus sp. nov., a rubber-degrading bacterium isolated from the soil of a botanical garden in Japan.</title>
        <authorList>
            <person name="Shunsuke S.S."/>
        </authorList>
    </citation>
    <scope>NUCLEOTIDE SEQUENCE [LARGE SCALE GENOMIC DNA]</scope>
    <source>
        <strain evidence="13 14">S-16</strain>
    </source>
</reference>
<dbReference type="PANTHER" id="PTHR10353">
    <property type="entry name" value="GLYCOSYL HYDROLASE"/>
    <property type="match status" value="1"/>
</dbReference>
<dbReference type="Gene3D" id="3.20.20.80">
    <property type="entry name" value="Glycosidases"/>
    <property type="match status" value="1"/>
</dbReference>
<gene>
    <name evidence="13" type="ORF">DZC73_05750</name>
</gene>
<dbReference type="RefSeq" id="WP_124539196.1">
    <property type="nucleotide sequence ID" value="NZ_QUSW01000001.1"/>
</dbReference>
<protein>
    <recommendedName>
        <fullName evidence="3 12">Beta-glucosidase</fullName>
        <ecNumber evidence="3 12">3.2.1.21</ecNumber>
    </recommendedName>
</protein>
<keyword evidence="7 12" id="KW-0326">Glycosidase</keyword>
<dbReference type="EMBL" id="QUSW01000001">
    <property type="protein sequence ID" value="RQP26509.1"/>
    <property type="molecule type" value="Genomic_DNA"/>
</dbReference>
<dbReference type="InterPro" id="IPR018120">
    <property type="entry name" value="Glyco_hydro_1_AS"/>
</dbReference>
<evidence type="ECO:0000256" key="4">
    <source>
        <dbReference type="ARBA" id="ARBA00022801"/>
    </source>
</evidence>
<comment type="catalytic activity">
    <reaction evidence="1 12">
        <text>Hydrolysis of terminal, non-reducing beta-D-glucosyl residues with release of beta-D-glucose.</text>
        <dbReference type="EC" id="3.2.1.21"/>
    </reaction>
</comment>